<comment type="caution">
    <text evidence="2">The sequence shown here is derived from an EMBL/GenBank/DDBJ whole genome shotgun (WGS) entry which is preliminary data.</text>
</comment>
<organism evidence="2">
    <name type="scientific">Caldilineaceae bacterium SB0675_bin_29</name>
    <dbReference type="NCBI Taxonomy" id="2605266"/>
    <lineage>
        <taxon>Bacteria</taxon>
        <taxon>Bacillati</taxon>
        <taxon>Chloroflexota</taxon>
        <taxon>Caldilineae</taxon>
        <taxon>Caldilineales</taxon>
        <taxon>Caldilineaceae</taxon>
    </lineage>
</organism>
<dbReference type="InterPro" id="IPR014922">
    <property type="entry name" value="YdhG-like"/>
</dbReference>
<reference evidence="2" key="1">
    <citation type="submission" date="2019-09" db="EMBL/GenBank/DDBJ databases">
        <title>Characterisation of the sponge microbiome using genome-centric metagenomics.</title>
        <authorList>
            <person name="Engelberts J.P."/>
            <person name="Robbins S.J."/>
            <person name="De Goeij J.M."/>
            <person name="Aranda M."/>
            <person name="Bell S.C."/>
            <person name="Webster N.S."/>
        </authorList>
    </citation>
    <scope>NUCLEOTIDE SEQUENCE</scope>
    <source>
        <strain evidence="2">SB0675_bin_29</strain>
    </source>
</reference>
<proteinExistence type="predicted"/>
<gene>
    <name evidence="2" type="ORF">F4148_09250</name>
</gene>
<dbReference type="AlphaFoldDB" id="A0A6B1FZ43"/>
<evidence type="ECO:0000259" key="1">
    <source>
        <dbReference type="Pfam" id="PF08818"/>
    </source>
</evidence>
<protein>
    <submittedName>
        <fullName evidence="2">DUF1801 domain-containing protein</fullName>
    </submittedName>
</protein>
<evidence type="ECO:0000313" key="2">
    <source>
        <dbReference type="EMBL" id="MYH61929.1"/>
    </source>
</evidence>
<dbReference type="SUPFAM" id="SSF159888">
    <property type="entry name" value="YdhG-like"/>
    <property type="match status" value="1"/>
</dbReference>
<dbReference type="EMBL" id="VYDA01000343">
    <property type="protein sequence ID" value="MYH61929.1"/>
    <property type="molecule type" value="Genomic_DNA"/>
</dbReference>
<name>A0A6B1FZ43_9CHLR</name>
<dbReference type="Pfam" id="PF08818">
    <property type="entry name" value="DUF1801"/>
    <property type="match status" value="1"/>
</dbReference>
<accession>A0A6B1FZ43</accession>
<feature type="domain" description="YdhG-like" evidence="1">
    <location>
        <begin position="40"/>
        <end position="139"/>
    </location>
</feature>
<sequence>MRRDRIKALGRDQVRRIPNMTKAKFGTFEELLQLSEETIRPIVAALREAVFQVDQNACEVVRLGDRAATYGVGPRKMIDGYAYILPHKKWVNLGFYQGVDLEDPAGLLEGTGAKMRHVKIRSVDDADQPEVQALIRRAVDKRRETLGG</sequence>